<proteinExistence type="predicted"/>
<evidence type="ECO:0000313" key="4">
    <source>
        <dbReference type="Proteomes" id="UP001163262"/>
    </source>
</evidence>
<dbReference type="Pfam" id="PF21027">
    <property type="entry name" value="Sde0182_C"/>
    <property type="match status" value="1"/>
</dbReference>
<protein>
    <submittedName>
        <fullName evidence="3">DUF1593 domain-containing protein</fullName>
    </submittedName>
</protein>
<organism evidence="3 4">
    <name type="scientific">Capnocytophaga ochracea</name>
    <dbReference type="NCBI Taxonomy" id="1018"/>
    <lineage>
        <taxon>Bacteria</taxon>
        <taxon>Pseudomonadati</taxon>
        <taxon>Bacteroidota</taxon>
        <taxon>Flavobacteriia</taxon>
        <taxon>Flavobacteriales</taxon>
        <taxon>Flavobacteriaceae</taxon>
        <taxon>Capnocytophaga</taxon>
    </lineage>
</organism>
<dbReference type="EMBL" id="CP110230">
    <property type="protein sequence ID" value="UZD39973.1"/>
    <property type="molecule type" value="Genomic_DNA"/>
</dbReference>
<evidence type="ECO:0000259" key="1">
    <source>
        <dbReference type="Pfam" id="PF07632"/>
    </source>
</evidence>
<feature type="domain" description="Cellulose-binding Sde182 nucleoside hydrolase-like" evidence="1">
    <location>
        <begin position="1"/>
        <end position="255"/>
    </location>
</feature>
<accession>A0AA46W894</accession>
<dbReference type="RefSeq" id="WP_264859959.1">
    <property type="nucleotide sequence ID" value="NZ_CP110230.1"/>
</dbReference>
<evidence type="ECO:0000259" key="2">
    <source>
        <dbReference type="Pfam" id="PF21027"/>
    </source>
</evidence>
<dbReference type="Gene3D" id="2.60.40.10">
    <property type="entry name" value="Immunoglobulins"/>
    <property type="match status" value="1"/>
</dbReference>
<reference evidence="3" key="1">
    <citation type="submission" date="2022-10" db="EMBL/GenBank/DDBJ databases">
        <title>Complete genome sequence of Capnocytophaga ochracea KCOM 2812 isolated from actinomycosis lesion.</title>
        <authorList>
            <person name="Kook J.-K."/>
            <person name="Park S.-N."/>
            <person name="Lim Y.K."/>
        </authorList>
    </citation>
    <scope>NUCLEOTIDE SEQUENCE</scope>
    <source>
        <strain evidence="3">KCOM 28121</strain>
    </source>
</reference>
<dbReference type="InterPro" id="IPR036452">
    <property type="entry name" value="Ribo_hydro-like"/>
</dbReference>
<sequence>MTDIGNEPDDSQTMVRLMLYSNVIDIEGLVASTSIHKKSPPEVSMIRQIIKAYGEVRPHLLKHEKGFPTEKQLLNLVKAGQQEYGMKGVQEGKNSEGSDLLVKAILKEDSRPLWISAWGGVNTLAQALLQLQQSKSKNEMDKLIKKLRVYTISDQDDAGFWIPENFPDLFYIVSPNSYQSSTWIGMAQPFKGANNEVISNSWIEKNIQQGKGSLGRMYPDVSFGMEGDTPSWLGLIPNGLNNMEHPDWGGWGGRYQYYQPEFDPNERWLFELKPESHPIWTNTDDTYTPLVKAQWGKTIVPDSIKPIVSNQVTIWRWREDFQNDFAARMDWCVKNYKEANHPPIVKLSHPETLTVKSGEHFELDARLTKDPDGDALSFYWMQYPEVSSYKRKIVREPCNVSWLFDMKAPKVTKPETVHIILKVTDKGSPQLTRYKRVIINILPK</sequence>
<name>A0AA46W894_CAPOC</name>
<dbReference type="GO" id="GO:0016799">
    <property type="term" value="F:hydrolase activity, hydrolyzing N-glycosyl compounds"/>
    <property type="evidence" value="ECO:0007669"/>
    <property type="project" value="InterPro"/>
</dbReference>
<dbReference type="InterPro" id="IPR013783">
    <property type="entry name" value="Ig-like_fold"/>
</dbReference>
<evidence type="ECO:0000313" key="3">
    <source>
        <dbReference type="EMBL" id="UZD39973.1"/>
    </source>
</evidence>
<feature type="domain" description="Cellulose-binding Sde182 C-terminal" evidence="2">
    <location>
        <begin position="361"/>
        <end position="441"/>
    </location>
</feature>
<dbReference type="AlphaFoldDB" id="A0AA46W894"/>
<dbReference type="Gene3D" id="3.90.245.10">
    <property type="entry name" value="Ribonucleoside hydrolase-like"/>
    <property type="match status" value="1"/>
</dbReference>
<dbReference type="Pfam" id="PF07632">
    <property type="entry name" value="Sde182_NH-like"/>
    <property type="match status" value="1"/>
</dbReference>
<dbReference type="InterPro" id="IPR048527">
    <property type="entry name" value="Sde182_C"/>
</dbReference>
<dbReference type="Proteomes" id="UP001163262">
    <property type="component" value="Chromosome"/>
</dbReference>
<gene>
    <name evidence="3" type="ORF">OL231_07205</name>
</gene>
<dbReference type="InterPro" id="IPR011483">
    <property type="entry name" value="Sde182_NH-like"/>
</dbReference>